<keyword evidence="2" id="KW-0521">NADP</keyword>
<dbReference type="NCBIfam" id="NF005559">
    <property type="entry name" value="PRK07231.1"/>
    <property type="match status" value="1"/>
</dbReference>
<name>A0A0D2I271_9EURO</name>
<dbReference type="Pfam" id="PF13561">
    <property type="entry name" value="adh_short_C2"/>
    <property type="match status" value="1"/>
</dbReference>
<evidence type="ECO:0000256" key="2">
    <source>
        <dbReference type="ARBA" id="ARBA00022857"/>
    </source>
</evidence>
<dbReference type="PRINTS" id="PR00081">
    <property type="entry name" value="GDHRDH"/>
</dbReference>
<dbReference type="SUPFAM" id="SSF51735">
    <property type="entry name" value="NAD(P)-binding Rossmann-fold domains"/>
    <property type="match status" value="1"/>
</dbReference>
<comment type="similarity">
    <text evidence="1">Belongs to the short-chain dehydrogenases/reductases (SDR) family.</text>
</comment>
<dbReference type="CDD" id="cd05233">
    <property type="entry name" value="SDR_c"/>
    <property type="match status" value="1"/>
</dbReference>
<dbReference type="HOGENOM" id="CLU_010194_1_0_1"/>
<proteinExistence type="inferred from homology"/>
<evidence type="ECO:0000313" key="3">
    <source>
        <dbReference type="EMBL" id="KIW99853.1"/>
    </source>
</evidence>
<evidence type="ECO:0000313" key="4">
    <source>
        <dbReference type="Proteomes" id="UP000053617"/>
    </source>
</evidence>
<dbReference type="AlphaFoldDB" id="A0A0D2I271"/>
<accession>A0A0D2I271</accession>
<dbReference type="PROSITE" id="PS00061">
    <property type="entry name" value="ADH_SHORT"/>
    <property type="match status" value="1"/>
</dbReference>
<evidence type="ECO:0000256" key="1">
    <source>
        <dbReference type="ARBA" id="ARBA00006484"/>
    </source>
</evidence>
<protein>
    <submittedName>
        <fullName evidence="3">Uncharacterized protein</fullName>
    </submittedName>
</protein>
<dbReference type="InterPro" id="IPR020904">
    <property type="entry name" value="Sc_DH/Rdtase_CS"/>
</dbReference>
<dbReference type="PANTHER" id="PTHR42760:SF124">
    <property type="entry name" value="SHORT-CHAIN DEHYDROGENASE_REDUCTASE"/>
    <property type="match status" value="1"/>
</dbReference>
<dbReference type="PRINTS" id="PR00080">
    <property type="entry name" value="SDRFAMILY"/>
</dbReference>
<dbReference type="GeneID" id="25298852"/>
<dbReference type="InterPro" id="IPR036291">
    <property type="entry name" value="NAD(P)-bd_dom_sf"/>
</dbReference>
<dbReference type="VEuPathDB" id="FungiDB:Z518_10781"/>
<dbReference type="GO" id="GO:0016616">
    <property type="term" value="F:oxidoreductase activity, acting on the CH-OH group of donors, NAD or NADP as acceptor"/>
    <property type="evidence" value="ECO:0007669"/>
    <property type="project" value="TreeGrafter"/>
</dbReference>
<dbReference type="EMBL" id="KN847484">
    <property type="protein sequence ID" value="KIW99853.1"/>
    <property type="molecule type" value="Genomic_DNA"/>
</dbReference>
<gene>
    <name evidence="3" type="ORF">Z518_10781</name>
</gene>
<dbReference type="RefSeq" id="XP_013267066.1">
    <property type="nucleotide sequence ID" value="XM_013411612.1"/>
</dbReference>
<dbReference type="STRING" id="1442369.A0A0D2I271"/>
<sequence length="271" mass="28689">MAALRSSFGRLQNRVAIVTGASRGIGRAIALAYARENASVVCADIWDSAPSGGKSTHQEIQENGGKSMFVKTDVGDSESMKNLVETTVKSFSRLDIMVNNAGIAREAGNPQPIYEMPEEVYDSTMRVNSKGVWLGCKYAGQQMIKQDIPAGSTSRGWIINMASVLGLTGKNGTSAYSSSKGSIIGMSRAAAMDYAPFKIHCNSICPGFTDTAMIEPLTQNDEVRKALDAAHPLKGVGSPEDIARAAVFLASEDASWITGVALPVDGGYVAQ</sequence>
<organism evidence="3 4">
    <name type="scientific">Rhinocladiella mackenziei CBS 650.93</name>
    <dbReference type="NCBI Taxonomy" id="1442369"/>
    <lineage>
        <taxon>Eukaryota</taxon>
        <taxon>Fungi</taxon>
        <taxon>Dikarya</taxon>
        <taxon>Ascomycota</taxon>
        <taxon>Pezizomycotina</taxon>
        <taxon>Eurotiomycetes</taxon>
        <taxon>Chaetothyriomycetidae</taxon>
        <taxon>Chaetothyriales</taxon>
        <taxon>Herpotrichiellaceae</taxon>
        <taxon>Rhinocladiella</taxon>
    </lineage>
</organism>
<dbReference type="FunFam" id="3.40.50.720:FF:000084">
    <property type="entry name" value="Short-chain dehydrogenase reductase"/>
    <property type="match status" value="1"/>
</dbReference>
<dbReference type="InterPro" id="IPR002347">
    <property type="entry name" value="SDR_fam"/>
</dbReference>
<dbReference type="PANTHER" id="PTHR42760">
    <property type="entry name" value="SHORT-CHAIN DEHYDROGENASES/REDUCTASES FAMILY MEMBER"/>
    <property type="match status" value="1"/>
</dbReference>
<dbReference type="Proteomes" id="UP000053617">
    <property type="component" value="Unassembled WGS sequence"/>
</dbReference>
<reference evidence="3 4" key="1">
    <citation type="submission" date="2015-01" db="EMBL/GenBank/DDBJ databases">
        <title>The Genome Sequence of Rhinocladiella mackenzie CBS 650.93.</title>
        <authorList>
            <consortium name="The Broad Institute Genomics Platform"/>
            <person name="Cuomo C."/>
            <person name="de Hoog S."/>
            <person name="Gorbushina A."/>
            <person name="Stielow B."/>
            <person name="Teixiera M."/>
            <person name="Abouelleil A."/>
            <person name="Chapman S.B."/>
            <person name="Priest M."/>
            <person name="Young S.K."/>
            <person name="Wortman J."/>
            <person name="Nusbaum C."/>
            <person name="Birren B."/>
        </authorList>
    </citation>
    <scope>NUCLEOTIDE SEQUENCE [LARGE SCALE GENOMIC DNA]</scope>
    <source>
        <strain evidence="3 4">CBS 650.93</strain>
    </source>
</reference>
<keyword evidence="4" id="KW-1185">Reference proteome</keyword>
<dbReference type="Gene3D" id="3.40.50.720">
    <property type="entry name" value="NAD(P)-binding Rossmann-like Domain"/>
    <property type="match status" value="1"/>
</dbReference>
<dbReference type="OrthoDB" id="417891at2759"/>